<evidence type="ECO:0000313" key="5">
    <source>
        <dbReference type="Proteomes" id="UP001433268"/>
    </source>
</evidence>
<organism evidence="4 5">
    <name type="scientific">Apiospora hydei</name>
    <dbReference type="NCBI Taxonomy" id="1337664"/>
    <lineage>
        <taxon>Eukaryota</taxon>
        <taxon>Fungi</taxon>
        <taxon>Dikarya</taxon>
        <taxon>Ascomycota</taxon>
        <taxon>Pezizomycotina</taxon>
        <taxon>Sordariomycetes</taxon>
        <taxon>Xylariomycetidae</taxon>
        <taxon>Amphisphaeriales</taxon>
        <taxon>Apiosporaceae</taxon>
        <taxon>Apiospora</taxon>
    </lineage>
</organism>
<dbReference type="InterPro" id="IPR002110">
    <property type="entry name" value="Ankyrin_rpt"/>
</dbReference>
<gene>
    <name evidence="4" type="ORF">PG997_011887</name>
</gene>
<dbReference type="RefSeq" id="XP_066661894.1">
    <property type="nucleotide sequence ID" value="XM_066816202.1"/>
</dbReference>
<dbReference type="PANTHER" id="PTHR24198">
    <property type="entry name" value="ANKYRIN REPEAT AND PROTEIN KINASE DOMAIN-CONTAINING PROTEIN"/>
    <property type="match status" value="1"/>
</dbReference>
<dbReference type="Proteomes" id="UP001433268">
    <property type="component" value="Unassembled WGS sequence"/>
</dbReference>
<dbReference type="PROSITE" id="PS50088">
    <property type="entry name" value="ANK_REPEAT"/>
    <property type="match status" value="3"/>
</dbReference>
<dbReference type="EMBL" id="JAQQWN010000009">
    <property type="protein sequence ID" value="KAK8065140.1"/>
    <property type="molecule type" value="Genomic_DNA"/>
</dbReference>
<protein>
    <recommendedName>
        <fullName evidence="6">Ankyrin repeat protein</fullName>
    </recommendedName>
</protein>
<comment type="caution">
    <text evidence="4">The sequence shown here is derived from an EMBL/GenBank/DDBJ whole genome shotgun (WGS) entry which is preliminary data.</text>
</comment>
<sequence>MRMALLMARNTTLDRPIHIAARNDCVAFIRSLVSRGVSIDMTGALRYTALHFAVLARHRQLIVDLVEMGADLNLQSMSGQTALHLAAQNNDVGAAKYLLDKGADAMLKSSLRCPYTLHFSMHIAASYDCVEFIRGLVARGATIDSSGAAGFTPLHLVHGLALCCSSPPPGTDHRPAEHERPDRLNVAVQNVNLDMVRFLLDKGADAGIRNAGDLTPGVVAREHPDKAIHLLFIARGLTC</sequence>
<accession>A0ABR1V1Q8</accession>
<feature type="repeat" description="ANK" evidence="3">
    <location>
        <begin position="184"/>
        <end position="211"/>
    </location>
</feature>
<dbReference type="PRINTS" id="PR01415">
    <property type="entry name" value="ANKYRIN"/>
</dbReference>
<evidence type="ECO:0000256" key="1">
    <source>
        <dbReference type="ARBA" id="ARBA00022737"/>
    </source>
</evidence>
<dbReference type="Pfam" id="PF00023">
    <property type="entry name" value="Ank"/>
    <property type="match status" value="1"/>
</dbReference>
<dbReference type="SMART" id="SM00248">
    <property type="entry name" value="ANK"/>
    <property type="match status" value="5"/>
</dbReference>
<evidence type="ECO:0000313" key="4">
    <source>
        <dbReference type="EMBL" id="KAK8065140.1"/>
    </source>
</evidence>
<dbReference type="Gene3D" id="1.25.40.20">
    <property type="entry name" value="Ankyrin repeat-containing domain"/>
    <property type="match status" value="2"/>
</dbReference>
<dbReference type="PANTHER" id="PTHR24198:SF165">
    <property type="entry name" value="ANKYRIN REPEAT-CONTAINING PROTEIN-RELATED"/>
    <property type="match status" value="1"/>
</dbReference>
<evidence type="ECO:0008006" key="6">
    <source>
        <dbReference type="Google" id="ProtNLM"/>
    </source>
</evidence>
<evidence type="ECO:0000256" key="2">
    <source>
        <dbReference type="ARBA" id="ARBA00023043"/>
    </source>
</evidence>
<feature type="repeat" description="ANK" evidence="3">
    <location>
        <begin position="45"/>
        <end position="77"/>
    </location>
</feature>
<dbReference type="InterPro" id="IPR036770">
    <property type="entry name" value="Ankyrin_rpt-contain_sf"/>
</dbReference>
<dbReference type="SUPFAM" id="SSF48403">
    <property type="entry name" value="Ankyrin repeat"/>
    <property type="match status" value="1"/>
</dbReference>
<dbReference type="PROSITE" id="PS50297">
    <property type="entry name" value="ANK_REP_REGION"/>
    <property type="match status" value="2"/>
</dbReference>
<dbReference type="Pfam" id="PF12796">
    <property type="entry name" value="Ank_2"/>
    <property type="match status" value="1"/>
</dbReference>
<proteinExistence type="predicted"/>
<evidence type="ECO:0000256" key="3">
    <source>
        <dbReference type="PROSITE-ProRule" id="PRU00023"/>
    </source>
</evidence>
<keyword evidence="1" id="KW-0677">Repeat</keyword>
<keyword evidence="5" id="KW-1185">Reference proteome</keyword>
<keyword evidence="2 3" id="KW-0040">ANK repeat</keyword>
<dbReference type="GeneID" id="92049262"/>
<reference evidence="4 5" key="1">
    <citation type="submission" date="2023-01" db="EMBL/GenBank/DDBJ databases">
        <title>Analysis of 21 Apiospora genomes using comparative genomics revels a genus with tremendous synthesis potential of carbohydrate active enzymes and secondary metabolites.</title>
        <authorList>
            <person name="Sorensen T."/>
        </authorList>
    </citation>
    <scope>NUCLEOTIDE SEQUENCE [LARGE SCALE GENOMIC DNA]</scope>
    <source>
        <strain evidence="4 5">CBS 114990</strain>
    </source>
</reference>
<name>A0ABR1V1Q8_9PEZI</name>
<feature type="repeat" description="ANK" evidence="3">
    <location>
        <begin position="78"/>
        <end position="110"/>
    </location>
</feature>